<keyword evidence="1" id="KW-0472">Membrane</keyword>
<dbReference type="EMBL" id="UHHT01000001">
    <property type="protein sequence ID" value="SUO80236.1"/>
    <property type="molecule type" value="Genomic_DNA"/>
</dbReference>
<evidence type="ECO:0000313" key="3">
    <source>
        <dbReference type="Proteomes" id="UP000255476"/>
    </source>
</evidence>
<name>A0AAX2LE72_STRSZ</name>
<feature type="transmembrane region" description="Helical" evidence="1">
    <location>
        <begin position="21"/>
        <end position="43"/>
    </location>
</feature>
<dbReference type="Proteomes" id="UP000255476">
    <property type="component" value="Unassembled WGS sequence"/>
</dbReference>
<accession>A0AAX2LE72</accession>
<protein>
    <submittedName>
        <fullName evidence="2">Uncharacterized protein</fullName>
    </submittedName>
</protein>
<evidence type="ECO:0000256" key="1">
    <source>
        <dbReference type="SAM" id="Phobius"/>
    </source>
</evidence>
<evidence type="ECO:0000313" key="2">
    <source>
        <dbReference type="EMBL" id="SUO80236.1"/>
    </source>
</evidence>
<dbReference type="RefSeq" id="WP_160112831.1">
    <property type="nucleotide sequence ID" value="NZ_LS483325.1"/>
</dbReference>
<reference evidence="2 3" key="1">
    <citation type="submission" date="2018-06" db="EMBL/GenBank/DDBJ databases">
        <authorList>
            <consortium name="Pathogen Informatics"/>
            <person name="Doyle S."/>
        </authorList>
    </citation>
    <scope>NUCLEOTIDE SEQUENCE [LARGE SCALE GENOMIC DNA]</scope>
    <source>
        <strain evidence="2 3">NCTC7023</strain>
    </source>
</reference>
<sequence>MALKETGRVFVVKELIEEKSSGCGCVTIALLIGAGIYVFPVLLQSILPI</sequence>
<proteinExistence type="predicted"/>
<dbReference type="AlphaFoldDB" id="A0AAX2LE72"/>
<comment type="caution">
    <text evidence="2">The sequence shown here is derived from an EMBL/GenBank/DDBJ whole genome shotgun (WGS) entry which is preliminary data.</text>
</comment>
<keyword evidence="1" id="KW-1133">Transmembrane helix</keyword>
<gene>
    <name evidence="2" type="ORF">NCTC7023_00273</name>
</gene>
<organism evidence="2 3">
    <name type="scientific">Streptococcus equi subsp. zooepidemicus</name>
    <dbReference type="NCBI Taxonomy" id="40041"/>
    <lineage>
        <taxon>Bacteria</taxon>
        <taxon>Bacillati</taxon>
        <taxon>Bacillota</taxon>
        <taxon>Bacilli</taxon>
        <taxon>Lactobacillales</taxon>
        <taxon>Streptococcaceae</taxon>
        <taxon>Streptococcus</taxon>
    </lineage>
</organism>
<keyword evidence="1" id="KW-0812">Transmembrane</keyword>